<feature type="chain" id="PRO_5017001522" evidence="1">
    <location>
        <begin position="20"/>
        <end position="117"/>
    </location>
</feature>
<proteinExistence type="predicted"/>
<dbReference type="AlphaFoldDB" id="A0A369QJF1"/>
<evidence type="ECO:0000313" key="2">
    <source>
        <dbReference type="EMBL" id="RDC64844.1"/>
    </source>
</evidence>
<evidence type="ECO:0000256" key="1">
    <source>
        <dbReference type="SAM" id="SignalP"/>
    </source>
</evidence>
<dbReference type="OrthoDB" id="572327at2"/>
<comment type="caution">
    <text evidence="2">The sequence shown here is derived from an EMBL/GenBank/DDBJ whole genome shotgun (WGS) entry which is preliminary data.</text>
</comment>
<organism evidence="2 3">
    <name type="scientific">Adhaeribacter pallidiroseus</name>
    <dbReference type="NCBI Taxonomy" id="2072847"/>
    <lineage>
        <taxon>Bacteria</taxon>
        <taxon>Pseudomonadati</taxon>
        <taxon>Bacteroidota</taxon>
        <taxon>Cytophagia</taxon>
        <taxon>Cytophagales</taxon>
        <taxon>Hymenobacteraceae</taxon>
        <taxon>Adhaeribacter</taxon>
    </lineage>
</organism>
<keyword evidence="3" id="KW-1185">Reference proteome</keyword>
<accession>A0A369QJF1</accession>
<feature type="signal peptide" evidence="1">
    <location>
        <begin position="1"/>
        <end position="19"/>
    </location>
</feature>
<dbReference type="RefSeq" id="WP_158546193.1">
    <property type="nucleotide sequence ID" value="NZ_QASA01000001.1"/>
</dbReference>
<reference evidence="2 3" key="1">
    <citation type="submission" date="2018-04" db="EMBL/GenBank/DDBJ databases">
        <title>Adhaeribacter sp. HMF7616 genome sequencing and assembly.</title>
        <authorList>
            <person name="Kang H."/>
            <person name="Kang J."/>
            <person name="Cha I."/>
            <person name="Kim H."/>
            <person name="Joh K."/>
        </authorList>
    </citation>
    <scope>NUCLEOTIDE SEQUENCE [LARGE SCALE GENOMIC DNA]</scope>
    <source>
        <strain evidence="2 3">HMF7616</strain>
    </source>
</reference>
<dbReference type="Proteomes" id="UP000253919">
    <property type="component" value="Unassembled WGS sequence"/>
</dbReference>
<protein>
    <submittedName>
        <fullName evidence="2">Uncharacterized protein</fullName>
    </submittedName>
</protein>
<name>A0A369QJF1_9BACT</name>
<keyword evidence="1" id="KW-0732">Signal</keyword>
<gene>
    <name evidence="2" type="ORF">AHMF7616_03465</name>
</gene>
<dbReference type="EMBL" id="QASA01000001">
    <property type="protein sequence ID" value="RDC64844.1"/>
    <property type="molecule type" value="Genomic_DNA"/>
</dbReference>
<evidence type="ECO:0000313" key="3">
    <source>
        <dbReference type="Proteomes" id="UP000253919"/>
    </source>
</evidence>
<sequence length="117" mass="13201">MRILLVLLLLLMTISVSYSQEKTIPTTDNFNKNYYPDITFLSEGESHRATTKNRAEIETAFRVIITTSEIYDNLVVGKATYGAEGGHKTLTHIKKIELEAVWEAYKLTGETAGLEFI</sequence>